<evidence type="ECO:0000256" key="2">
    <source>
        <dbReference type="ARBA" id="ARBA00022801"/>
    </source>
</evidence>
<dbReference type="SUPFAM" id="SSF52972">
    <property type="entry name" value="ITPase-like"/>
    <property type="match status" value="1"/>
</dbReference>
<dbReference type="STRING" id="436907.A7TNA4"/>
<accession>A7TNA4</accession>
<evidence type="ECO:0000313" key="3">
    <source>
        <dbReference type="EMBL" id="EDO16236.1"/>
    </source>
</evidence>
<keyword evidence="2" id="KW-0378">Hydrolase</keyword>
<dbReference type="GeneID" id="5544365"/>
<dbReference type="InParanoid" id="A7TNA4"/>
<dbReference type="Pfam" id="PF02545">
    <property type="entry name" value="Maf"/>
    <property type="match status" value="1"/>
</dbReference>
<dbReference type="Gene3D" id="3.90.950.10">
    <property type="match status" value="1"/>
</dbReference>
<dbReference type="FunCoup" id="A7TNA4">
    <property type="interactions" value="133"/>
</dbReference>
<dbReference type="KEGG" id="vpo:Kpol_505p13"/>
<dbReference type="PANTHER" id="PTHR43213">
    <property type="entry name" value="BIFUNCTIONAL DTTP/UTP PYROPHOSPHATASE/METHYLTRANSFERASE PROTEIN-RELATED"/>
    <property type="match status" value="1"/>
</dbReference>
<dbReference type="PIRSF" id="PIRSF006305">
    <property type="entry name" value="Maf"/>
    <property type="match status" value="1"/>
</dbReference>
<dbReference type="eggNOG" id="KOG1509">
    <property type="taxonomic scope" value="Eukaryota"/>
</dbReference>
<gene>
    <name evidence="3" type="ORF">Kpol_505p13</name>
</gene>
<evidence type="ECO:0000313" key="4">
    <source>
        <dbReference type="Proteomes" id="UP000000267"/>
    </source>
</evidence>
<dbReference type="InterPro" id="IPR003697">
    <property type="entry name" value="Maf-like"/>
</dbReference>
<keyword evidence="4" id="KW-1185">Reference proteome</keyword>
<dbReference type="PANTHER" id="PTHR43213:SF5">
    <property type="entry name" value="BIFUNCTIONAL DTTP_UTP PYROPHOSPHATASE_METHYLTRANSFERASE PROTEIN-RELATED"/>
    <property type="match status" value="1"/>
</dbReference>
<dbReference type="HOGENOM" id="CLU_040416_0_2_1"/>
<dbReference type="PhylomeDB" id="A7TNA4"/>
<comment type="cofactor">
    <cofactor evidence="1">
        <name>a divalent metal cation</name>
        <dbReference type="ChEBI" id="CHEBI:60240"/>
    </cofactor>
</comment>
<reference evidence="3 4" key="1">
    <citation type="journal article" date="2007" name="Proc. Natl. Acad. Sci. U.S.A.">
        <title>Independent sorting-out of thousands of duplicated gene pairs in two yeast species descended from a whole-genome duplication.</title>
        <authorList>
            <person name="Scannell D.R."/>
            <person name="Frank A.C."/>
            <person name="Conant G.C."/>
            <person name="Byrne K.P."/>
            <person name="Woolfit M."/>
            <person name="Wolfe K.H."/>
        </authorList>
    </citation>
    <scope>NUCLEOTIDE SEQUENCE [LARGE SCALE GENOMIC DNA]</scope>
    <source>
        <strain evidence="4">ATCC 22028 / DSM 70294 / BCRC 21397 / CBS 2163 / NBRC 10782 / NRRL Y-8283 / UCD 57-17</strain>
    </source>
</reference>
<sequence length="227" mass="26138">MSNSNLINRICSEYEVILASSSPRRYEILHDVIGIKDLKVMKPDFEEDLDKSNYVNDPIRYVCDTSYGKAESIVRSLKNKSDEVNKKKLIVCADTVIIDTKNKIYEKPQEKEVQLKNLKKFCYEEEYIKVVTSVNIVKWIDADRYDFEPFYEETKIYFDKNTPLELIEDYVGSEDGLEVAGGFKIQEISGAMIRGIEGDYYNVVGLPLNRTLTRLISKLDISSSVII</sequence>
<dbReference type="RefSeq" id="XP_001644094.1">
    <property type="nucleotide sequence ID" value="XM_001644044.1"/>
</dbReference>
<dbReference type="OrthoDB" id="10267058at2759"/>
<organism evidence="4">
    <name type="scientific">Vanderwaltozyma polyspora (strain ATCC 22028 / DSM 70294 / BCRC 21397 / CBS 2163 / NBRC 10782 / NRRL Y-8283 / UCD 57-17)</name>
    <name type="common">Kluyveromyces polysporus</name>
    <dbReference type="NCBI Taxonomy" id="436907"/>
    <lineage>
        <taxon>Eukaryota</taxon>
        <taxon>Fungi</taxon>
        <taxon>Dikarya</taxon>
        <taxon>Ascomycota</taxon>
        <taxon>Saccharomycotina</taxon>
        <taxon>Saccharomycetes</taxon>
        <taxon>Saccharomycetales</taxon>
        <taxon>Saccharomycetaceae</taxon>
        <taxon>Vanderwaltozyma</taxon>
    </lineage>
</organism>
<name>A7TNA4_VANPO</name>
<dbReference type="HAMAP" id="MF_00528">
    <property type="entry name" value="Maf"/>
    <property type="match status" value="1"/>
</dbReference>
<dbReference type="OMA" id="VIGCDSV"/>
<dbReference type="EMBL" id="DS480429">
    <property type="protein sequence ID" value="EDO16236.1"/>
    <property type="molecule type" value="Genomic_DNA"/>
</dbReference>
<evidence type="ECO:0008006" key="5">
    <source>
        <dbReference type="Google" id="ProtNLM"/>
    </source>
</evidence>
<evidence type="ECO:0000256" key="1">
    <source>
        <dbReference type="ARBA" id="ARBA00001968"/>
    </source>
</evidence>
<dbReference type="InterPro" id="IPR029001">
    <property type="entry name" value="ITPase-like_fam"/>
</dbReference>
<dbReference type="Proteomes" id="UP000000267">
    <property type="component" value="Unassembled WGS sequence"/>
</dbReference>
<dbReference type="GO" id="GO:0047429">
    <property type="term" value="F:nucleoside triphosphate diphosphatase activity"/>
    <property type="evidence" value="ECO:0007669"/>
    <property type="project" value="InterPro"/>
</dbReference>
<protein>
    <recommendedName>
        <fullName evidence="5">Maf-like protein</fullName>
    </recommendedName>
</protein>
<proteinExistence type="inferred from homology"/>
<dbReference type="AlphaFoldDB" id="A7TNA4"/>
<dbReference type="NCBIfam" id="TIGR00172">
    <property type="entry name" value="maf"/>
    <property type="match status" value="1"/>
</dbReference>